<keyword evidence="7 9" id="KW-0472">Membrane</keyword>
<keyword evidence="12" id="KW-1185">Reference proteome</keyword>
<feature type="transmembrane region" description="Helical" evidence="9">
    <location>
        <begin position="42"/>
        <end position="65"/>
    </location>
</feature>
<gene>
    <name evidence="9 11" type="primary">lnt</name>
    <name evidence="11" type="ordered locus">HTH_0510</name>
</gene>
<keyword evidence="9" id="KW-0997">Cell inner membrane</keyword>
<feature type="transmembrane region" description="Helical" evidence="9">
    <location>
        <begin position="71"/>
        <end position="91"/>
    </location>
</feature>
<keyword evidence="8 9" id="KW-0012">Acyltransferase</keyword>
<keyword evidence="11" id="KW-0449">Lipoprotein</keyword>
<dbReference type="InterPro" id="IPR003010">
    <property type="entry name" value="C-N_Hydrolase"/>
</dbReference>
<keyword evidence="6 9" id="KW-1133">Transmembrane helix</keyword>
<organism evidence="11 12">
    <name type="scientific">Hydrogenobacter thermophilus (strain DSM 6534 / IAM 12695 / TK-6)</name>
    <dbReference type="NCBI Taxonomy" id="608538"/>
    <lineage>
        <taxon>Bacteria</taxon>
        <taxon>Pseudomonadati</taxon>
        <taxon>Aquificota</taxon>
        <taxon>Aquificia</taxon>
        <taxon>Aquificales</taxon>
        <taxon>Aquificaceae</taxon>
        <taxon>Hydrogenobacter</taxon>
    </lineage>
</organism>
<evidence type="ECO:0000256" key="2">
    <source>
        <dbReference type="ARBA" id="ARBA00010065"/>
    </source>
</evidence>
<dbReference type="RefSeq" id="WP_012963156.1">
    <property type="nucleotide sequence ID" value="NC_013799.1"/>
</dbReference>
<comment type="similarity">
    <text evidence="2 9">Belongs to the CN hydrolase family. Apolipoprotein N-acyltransferase subfamily.</text>
</comment>
<comment type="catalytic activity">
    <reaction evidence="9">
        <text>N-terminal S-1,2-diacyl-sn-glyceryl-L-cysteinyl-[lipoprotein] + a glycerophospholipid = N-acyl-S-1,2-diacyl-sn-glyceryl-L-cysteinyl-[lipoprotein] + a 2-acyl-sn-glycero-3-phospholipid + H(+)</text>
        <dbReference type="Rhea" id="RHEA:48228"/>
        <dbReference type="Rhea" id="RHEA-COMP:14681"/>
        <dbReference type="Rhea" id="RHEA-COMP:14684"/>
        <dbReference type="ChEBI" id="CHEBI:15378"/>
        <dbReference type="ChEBI" id="CHEBI:136912"/>
        <dbReference type="ChEBI" id="CHEBI:140656"/>
        <dbReference type="ChEBI" id="CHEBI:140657"/>
        <dbReference type="ChEBI" id="CHEBI:140660"/>
        <dbReference type="EC" id="2.3.1.269"/>
    </reaction>
</comment>
<feature type="domain" description="CN hydrolase" evidence="10">
    <location>
        <begin position="204"/>
        <end position="441"/>
    </location>
</feature>
<feature type="transmembrane region" description="Helical" evidence="9">
    <location>
        <begin position="12"/>
        <end position="35"/>
    </location>
</feature>
<dbReference type="NCBIfam" id="TIGR00546">
    <property type="entry name" value="lnt"/>
    <property type="match status" value="1"/>
</dbReference>
<dbReference type="eggNOG" id="COG0815">
    <property type="taxonomic scope" value="Bacteria"/>
</dbReference>
<dbReference type="OrthoDB" id="9811121at2"/>
<evidence type="ECO:0000256" key="3">
    <source>
        <dbReference type="ARBA" id="ARBA00022475"/>
    </source>
</evidence>
<feature type="transmembrane region" description="Helical" evidence="9">
    <location>
        <begin position="142"/>
        <end position="161"/>
    </location>
</feature>
<dbReference type="Pfam" id="PF20154">
    <property type="entry name" value="LNT_N"/>
    <property type="match status" value="1"/>
</dbReference>
<evidence type="ECO:0000256" key="8">
    <source>
        <dbReference type="ARBA" id="ARBA00023315"/>
    </source>
</evidence>
<dbReference type="InterPro" id="IPR045378">
    <property type="entry name" value="LNT_N"/>
</dbReference>
<protein>
    <recommendedName>
        <fullName evidence="9">Apolipoprotein N-acyltransferase</fullName>
        <shortName evidence="9">ALP N-acyltransferase</shortName>
        <ecNumber evidence="9">2.3.1.269</ecNumber>
    </recommendedName>
</protein>
<dbReference type="InterPro" id="IPR004563">
    <property type="entry name" value="Apolipo_AcylTrfase"/>
</dbReference>
<feature type="transmembrane region" description="Helical" evidence="9">
    <location>
        <begin position="103"/>
        <end position="122"/>
    </location>
</feature>
<dbReference type="EMBL" id="AP011112">
    <property type="protein sequence ID" value="BAI68974.1"/>
    <property type="molecule type" value="Genomic_DNA"/>
</dbReference>
<evidence type="ECO:0000256" key="4">
    <source>
        <dbReference type="ARBA" id="ARBA00022679"/>
    </source>
</evidence>
<dbReference type="AlphaFoldDB" id="D3DGM2"/>
<keyword evidence="5 9" id="KW-0812">Transmembrane</keyword>
<keyword evidence="3 9" id="KW-1003">Cell membrane</keyword>
<dbReference type="SUPFAM" id="SSF56317">
    <property type="entry name" value="Carbon-nitrogen hydrolase"/>
    <property type="match status" value="1"/>
</dbReference>
<evidence type="ECO:0000256" key="6">
    <source>
        <dbReference type="ARBA" id="ARBA00022989"/>
    </source>
</evidence>
<dbReference type="HAMAP" id="MF_01148">
    <property type="entry name" value="Lnt"/>
    <property type="match status" value="1"/>
</dbReference>
<evidence type="ECO:0000256" key="5">
    <source>
        <dbReference type="ARBA" id="ARBA00022692"/>
    </source>
</evidence>
<evidence type="ECO:0000256" key="1">
    <source>
        <dbReference type="ARBA" id="ARBA00004651"/>
    </source>
</evidence>
<dbReference type="UniPathway" id="UPA00666"/>
<dbReference type="KEGG" id="hth:HTH_0510"/>
<evidence type="ECO:0000256" key="7">
    <source>
        <dbReference type="ARBA" id="ARBA00023136"/>
    </source>
</evidence>
<dbReference type="PANTHER" id="PTHR38686">
    <property type="entry name" value="APOLIPOPROTEIN N-ACYLTRANSFERASE"/>
    <property type="match status" value="1"/>
</dbReference>
<comment type="pathway">
    <text evidence="9">Protein modification; lipoprotein biosynthesis (N-acyl transfer).</text>
</comment>
<evidence type="ECO:0000256" key="9">
    <source>
        <dbReference type="HAMAP-Rule" id="MF_01148"/>
    </source>
</evidence>
<accession>D3DGM2</accession>
<dbReference type="GO" id="GO:0042158">
    <property type="term" value="P:lipoprotein biosynthetic process"/>
    <property type="evidence" value="ECO:0007669"/>
    <property type="project" value="UniProtKB-UniRule"/>
</dbReference>
<sequence length="443" mass="51091">MKRSLLAILNGILLYLPFSSYNLWFLIFPGIFMLLRRPNQMHYLLTGFTFFFLSLRCVNIASIEYGDINPFLAYTLFALFCLFLTIYQMNLPLYMWKKMGGRLWLLPVLYTLFEVARSYVPYGGFPWLIVGETSVNFPAVKYSLRFLTVYGGSLLIWYITYLAFKRRFLALLALLSFSFLLGLSAKQQILKALEDAKILKVALLQTAVPQQDKLSDKKFREYTDEMLSMVSQAVKEKPDLVVLPESAFAFFFSDEFDRGRQELFELSYQAPILVGLVDIREGLKPYNSAYLVADGQLVGYYDKIRLLPIGEYMPFPFGFLKDVFSAISGLDYVPGTQKRPIVYKNIQVATPICFEIAYWDLVKELSKKANLVAVLTNDGWFNHSDCSYQHFMWAKVRAIENGKFILWVNNSGDTAVINPFGEVVKKMPYMKRGILIEYVRLLP</sequence>
<dbReference type="Proteomes" id="UP000002574">
    <property type="component" value="Chromosome"/>
</dbReference>
<evidence type="ECO:0000313" key="11">
    <source>
        <dbReference type="EMBL" id="BAI68974.1"/>
    </source>
</evidence>
<name>D3DGM2_HYDTT</name>
<dbReference type="Gene3D" id="3.60.110.10">
    <property type="entry name" value="Carbon-nitrogen hydrolase"/>
    <property type="match status" value="1"/>
</dbReference>
<dbReference type="InterPro" id="IPR036526">
    <property type="entry name" value="C-N_Hydrolase_sf"/>
</dbReference>
<dbReference type="PANTHER" id="PTHR38686:SF1">
    <property type="entry name" value="APOLIPOPROTEIN N-ACYLTRANSFERASE"/>
    <property type="match status" value="1"/>
</dbReference>
<comment type="caution">
    <text evidence="9">Lacks conserved residue(s) required for the propagation of feature annotation.</text>
</comment>
<dbReference type="CDD" id="cd07571">
    <property type="entry name" value="ALP_N-acyl_transferase"/>
    <property type="match status" value="1"/>
</dbReference>
<dbReference type="GO" id="GO:0005886">
    <property type="term" value="C:plasma membrane"/>
    <property type="evidence" value="ECO:0007669"/>
    <property type="project" value="UniProtKB-SubCell"/>
</dbReference>
<dbReference type="PROSITE" id="PS50263">
    <property type="entry name" value="CN_HYDROLASE"/>
    <property type="match status" value="1"/>
</dbReference>
<dbReference type="KEGG" id="hte:Hydth_0508"/>
<dbReference type="STRING" id="608538.HTH_0510"/>
<dbReference type="Pfam" id="PF00795">
    <property type="entry name" value="CN_hydrolase"/>
    <property type="match status" value="1"/>
</dbReference>
<keyword evidence="4 9" id="KW-0808">Transferase</keyword>
<evidence type="ECO:0000313" key="12">
    <source>
        <dbReference type="Proteomes" id="UP000002574"/>
    </source>
</evidence>
<dbReference type="PATRIC" id="fig|608538.5.peg.514"/>
<dbReference type="GO" id="GO:0016410">
    <property type="term" value="F:N-acyltransferase activity"/>
    <property type="evidence" value="ECO:0007669"/>
    <property type="project" value="UniProtKB-UniRule"/>
</dbReference>
<comment type="subcellular location">
    <subcellularLocation>
        <location evidence="9">Cell inner membrane</location>
        <topology evidence="9">Multi-pass membrane protein</topology>
    </subcellularLocation>
    <subcellularLocation>
        <location evidence="1">Cell membrane</location>
        <topology evidence="1">Multi-pass membrane protein</topology>
    </subcellularLocation>
</comment>
<comment type="function">
    <text evidence="9">Catalyzes the phospholipid dependent N-acylation of the N-terminal cysteine of apolipoprotein, the last step in lipoprotein maturation.</text>
</comment>
<dbReference type="EC" id="2.3.1.269" evidence="9"/>
<evidence type="ECO:0000259" key="10">
    <source>
        <dbReference type="PROSITE" id="PS50263"/>
    </source>
</evidence>
<proteinExistence type="inferred from homology"/>
<reference evidence="11 12" key="1">
    <citation type="journal article" date="2010" name="J. Bacteriol.">
        <title>Complete genome sequence of the thermophilic, obligately chemolithoautotrophic hydrogen-oxidizing bacterium Hydrogenobacter thermophilus TK-6.</title>
        <authorList>
            <person name="Arai H."/>
            <person name="Kanbe H."/>
            <person name="Ishii M."/>
            <person name="Igarashi Y."/>
        </authorList>
    </citation>
    <scope>NUCLEOTIDE SEQUENCE [LARGE SCALE GENOMIC DNA]</scope>
    <source>
        <strain evidence="12">DSM 6534 / IAM 12695 / TK-6 [Tokyo]</strain>
    </source>
</reference>